<sequence>MSHQTGIHSSDELRTFFGKCKDGQIRVFKVGIQNEQMTLQDFKEPRGSWEEDYDYFVRKLIEDRQPCYLFYRLDSQTDTGYDWVFISWSPDDSPVREKMLYASTKATLKKEFGGSYIKYELFAATKEDASLQGYHKYLRAEKGPAPLTSAEEELQTIKRIESGTDFGIDTKHQTLQGVAFPISDDAVSALFDLKEGLVNYVQLSIDLDKEEINLEIRDQTTLQHLPKKVPVNHARYHLFVFPHSHEGEFLQSIVFIYSMQL</sequence>
<dbReference type="InterPro" id="IPR002108">
    <property type="entry name" value="ADF-H"/>
</dbReference>
<dbReference type="PROSITE" id="PS51263">
    <property type="entry name" value="ADF_H"/>
    <property type="match status" value="2"/>
</dbReference>
<protein>
    <submittedName>
        <fullName evidence="10">Twinfilin-1-like</fullName>
    </submittedName>
</protein>
<evidence type="ECO:0000256" key="7">
    <source>
        <dbReference type="ARBA" id="ARBA00038532"/>
    </source>
</evidence>
<comment type="similarity">
    <text evidence="2">Belongs to the actin-binding proteins ADF family. Twinfilin subfamily.</text>
</comment>
<keyword evidence="6" id="KW-0206">Cytoskeleton</keyword>
<evidence type="ECO:0000256" key="2">
    <source>
        <dbReference type="ARBA" id="ARBA00009557"/>
    </source>
</evidence>
<dbReference type="InterPro" id="IPR028458">
    <property type="entry name" value="Twinfilin"/>
</dbReference>
<organism evidence="9 10">
    <name type="scientific">Limulus polyphemus</name>
    <name type="common">Atlantic horseshoe crab</name>
    <dbReference type="NCBI Taxonomy" id="6850"/>
    <lineage>
        <taxon>Eukaryota</taxon>
        <taxon>Metazoa</taxon>
        <taxon>Ecdysozoa</taxon>
        <taxon>Arthropoda</taxon>
        <taxon>Chelicerata</taxon>
        <taxon>Merostomata</taxon>
        <taxon>Xiphosura</taxon>
        <taxon>Limulidae</taxon>
        <taxon>Limulus</taxon>
    </lineage>
</organism>
<comment type="subunit">
    <text evidence="7">Interacts with G-actin; ADP-actin form.</text>
</comment>
<reference evidence="10" key="1">
    <citation type="submission" date="2025-08" db="UniProtKB">
        <authorList>
            <consortium name="RefSeq"/>
        </authorList>
    </citation>
    <scope>IDENTIFICATION</scope>
    <source>
        <tissue evidence="10">Muscle</tissue>
    </source>
</reference>
<evidence type="ECO:0000256" key="6">
    <source>
        <dbReference type="ARBA" id="ARBA00023212"/>
    </source>
</evidence>
<evidence type="ECO:0000256" key="3">
    <source>
        <dbReference type="ARBA" id="ARBA00022490"/>
    </source>
</evidence>
<dbReference type="Pfam" id="PF00241">
    <property type="entry name" value="Cofilin_ADF"/>
    <property type="match status" value="2"/>
</dbReference>
<comment type="subcellular location">
    <subcellularLocation>
        <location evidence="1">Cytoplasm</location>
        <location evidence="1">Cytoskeleton</location>
    </subcellularLocation>
</comment>
<dbReference type="PANTHER" id="PTHR13759:SF1">
    <property type="entry name" value="TWINFILIN"/>
    <property type="match status" value="1"/>
</dbReference>
<proteinExistence type="inferred from homology"/>
<gene>
    <name evidence="10" type="primary">LOC106473775</name>
</gene>
<accession>A0ABM1BWA6</accession>
<feature type="domain" description="ADF-H" evidence="8">
    <location>
        <begin position="177"/>
        <end position="261"/>
    </location>
</feature>
<evidence type="ECO:0000256" key="5">
    <source>
        <dbReference type="ARBA" id="ARBA00023203"/>
    </source>
</evidence>
<evidence type="ECO:0000256" key="4">
    <source>
        <dbReference type="ARBA" id="ARBA00022737"/>
    </source>
</evidence>
<dbReference type="GeneID" id="106473775"/>
<keyword evidence="9" id="KW-1185">Reference proteome</keyword>
<evidence type="ECO:0000313" key="9">
    <source>
        <dbReference type="Proteomes" id="UP000694941"/>
    </source>
</evidence>
<dbReference type="Proteomes" id="UP000694941">
    <property type="component" value="Unplaced"/>
</dbReference>
<dbReference type="Gene3D" id="3.40.20.10">
    <property type="entry name" value="Severin"/>
    <property type="match status" value="2"/>
</dbReference>
<dbReference type="RefSeq" id="XP_013789907.1">
    <property type="nucleotide sequence ID" value="XM_013934453.2"/>
</dbReference>
<feature type="domain" description="ADF-H" evidence="8">
    <location>
        <begin position="1"/>
        <end position="139"/>
    </location>
</feature>
<dbReference type="CDD" id="cd11285">
    <property type="entry name" value="ADF_Twf-N_like"/>
    <property type="match status" value="1"/>
</dbReference>
<dbReference type="SMART" id="SM00102">
    <property type="entry name" value="ADF"/>
    <property type="match status" value="1"/>
</dbReference>
<dbReference type="InterPro" id="IPR029006">
    <property type="entry name" value="ADF-H/Gelsolin-like_dom_sf"/>
</dbReference>
<keyword evidence="3" id="KW-0963">Cytoplasm</keyword>
<dbReference type="PANTHER" id="PTHR13759">
    <property type="entry name" value="TWINFILIN"/>
    <property type="match status" value="1"/>
</dbReference>
<evidence type="ECO:0000259" key="8">
    <source>
        <dbReference type="PROSITE" id="PS51263"/>
    </source>
</evidence>
<keyword evidence="5" id="KW-0009">Actin-binding</keyword>
<evidence type="ECO:0000256" key="1">
    <source>
        <dbReference type="ARBA" id="ARBA00004245"/>
    </source>
</evidence>
<dbReference type="SUPFAM" id="SSF55753">
    <property type="entry name" value="Actin depolymerizing proteins"/>
    <property type="match status" value="2"/>
</dbReference>
<name>A0ABM1BWA6_LIMPO</name>
<evidence type="ECO:0000313" key="10">
    <source>
        <dbReference type="RefSeq" id="XP_013789907.1"/>
    </source>
</evidence>
<keyword evidence="4" id="KW-0677">Repeat</keyword>